<reference evidence="2 3" key="1">
    <citation type="journal article" date="2019" name="Int. J. Syst. Evol. Microbiol.">
        <title>The Global Catalogue of Microorganisms (GCM) 10K type strain sequencing project: providing services to taxonomists for standard genome sequencing and annotation.</title>
        <authorList>
            <consortium name="The Broad Institute Genomics Platform"/>
            <consortium name="The Broad Institute Genome Sequencing Center for Infectious Disease"/>
            <person name="Wu L."/>
            <person name="Ma J."/>
        </authorList>
    </citation>
    <scope>NUCLEOTIDE SEQUENCE [LARGE SCALE GENOMIC DNA]</scope>
    <source>
        <strain evidence="2 3">XZGYJ-43</strain>
    </source>
</reference>
<dbReference type="AlphaFoldDB" id="A0ABD5Z227"/>
<protein>
    <recommendedName>
        <fullName evidence="4">Secreted protein</fullName>
    </recommendedName>
</protein>
<keyword evidence="3" id="KW-1185">Reference proteome</keyword>
<gene>
    <name evidence="2" type="ORF">ACFQJ9_07590</name>
</gene>
<dbReference type="RefSeq" id="WP_279529217.1">
    <property type="nucleotide sequence ID" value="NZ_CP122312.1"/>
</dbReference>
<organism evidence="2 3">
    <name type="scientific">Halospeciosus flavus</name>
    <dbReference type="NCBI Taxonomy" id="3032283"/>
    <lineage>
        <taxon>Archaea</taxon>
        <taxon>Methanobacteriati</taxon>
        <taxon>Methanobacteriota</taxon>
        <taxon>Stenosarchaea group</taxon>
        <taxon>Halobacteria</taxon>
        <taxon>Halobacteriales</taxon>
        <taxon>Halobacteriaceae</taxon>
        <taxon>Halospeciosus</taxon>
    </lineage>
</organism>
<dbReference type="EMBL" id="JBHTAR010000011">
    <property type="protein sequence ID" value="MFC7199277.1"/>
    <property type="molecule type" value="Genomic_DNA"/>
</dbReference>
<evidence type="ECO:0008006" key="4">
    <source>
        <dbReference type="Google" id="ProtNLM"/>
    </source>
</evidence>
<evidence type="ECO:0000256" key="1">
    <source>
        <dbReference type="SAM" id="MobiDB-lite"/>
    </source>
</evidence>
<feature type="region of interest" description="Disordered" evidence="1">
    <location>
        <begin position="29"/>
        <end position="58"/>
    </location>
</feature>
<evidence type="ECO:0000313" key="3">
    <source>
        <dbReference type="Proteomes" id="UP001596447"/>
    </source>
</evidence>
<dbReference type="Proteomes" id="UP001596447">
    <property type="component" value="Unassembled WGS sequence"/>
</dbReference>
<dbReference type="PROSITE" id="PS51257">
    <property type="entry name" value="PROKAR_LIPOPROTEIN"/>
    <property type="match status" value="1"/>
</dbReference>
<sequence length="221" mass="22711">MKRRTFLESVGALGVVGSTVLAGCTGADGDGGAGNGTNSDTTTSGDPADGDTTTTGPFPTRVVAVEPDTVTDALDASVSVRLTQNFSETAPAELAVEVTNDTGSAQTYQFGPVVPWSAIWAKHASADATLVAVPGPATETQGSGIVPEAPTDGCWQAADGLVLPEYLQRKELAAGASVRHRYTLVGQHDDAACLPAGTYRFADGDFLGRAAWGFDVQVEHQ</sequence>
<proteinExistence type="predicted"/>
<name>A0ABD5Z227_9EURY</name>
<comment type="caution">
    <text evidence="2">The sequence shown here is derived from an EMBL/GenBank/DDBJ whole genome shotgun (WGS) entry which is preliminary data.</text>
</comment>
<accession>A0ABD5Z227</accession>
<evidence type="ECO:0000313" key="2">
    <source>
        <dbReference type="EMBL" id="MFC7199277.1"/>
    </source>
</evidence>
<feature type="compositionally biased region" description="Low complexity" evidence="1">
    <location>
        <begin position="36"/>
        <end position="58"/>
    </location>
</feature>